<keyword evidence="3" id="KW-1185">Reference proteome</keyword>
<accession>A0ABQ5YYD0</accession>
<comment type="caution">
    <text evidence="2">The sequence shown here is derived from an EMBL/GenBank/DDBJ whole genome shotgun (WGS) entry which is preliminary data.</text>
</comment>
<dbReference type="Proteomes" id="UP001156664">
    <property type="component" value="Unassembled WGS sequence"/>
</dbReference>
<evidence type="ECO:0000256" key="1">
    <source>
        <dbReference type="SAM" id="MobiDB-lite"/>
    </source>
</evidence>
<sequence>MRQQQERLERQQERQQQERLERQQEQRQEQLAQQELEQEQELLLSCHKRPKPVQTMMQTKLTFSCLIL</sequence>
<feature type="region of interest" description="Disordered" evidence="1">
    <location>
        <begin position="1"/>
        <end position="26"/>
    </location>
</feature>
<reference evidence="3" key="1">
    <citation type="journal article" date="2019" name="Int. J. Syst. Evol. Microbiol.">
        <title>The Global Catalogue of Microorganisms (GCM) 10K type strain sequencing project: providing services to taxonomists for standard genome sequencing and annotation.</title>
        <authorList>
            <consortium name="The Broad Institute Genomics Platform"/>
            <consortium name="The Broad Institute Genome Sequencing Center for Infectious Disease"/>
            <person name="Wu L."/>
            <person name="Ma J."/>
        </authorList>
    </citation>
    <scope>NUCLEOTIDE SEQUENCE [LARGE SCALE GENOMIC DNA]</scope>
    <source>
        <strain evidence="3">NBRC 105857</strain>
    </source>
</reference>
<name>A0ABQ5YYD0_9BURK</name>
<protein>
    <submittedName>
        <fullName evidence="2">Uncharacterized protein</fullName>
    </submittedName>
</protein>
<dbReference type="EMBL" id="BSOJ01000038">
    <property type="protein sequence ID" value="GLR27709.1"/>
    <property type="molecule type" value="Genomic_DNA"/>
</dbReference>
<organism evidence="2 3">
    <name type="scientific">Limnobacter litoralis</name>
    <dbReference type="NCBI Taxonomy" id="481366"/>
    <lineage>
        <taxon>Bacteria</taxon>
        <taxon>Pseudomonadati</taxon>
        <taxon>Pseudomonadota</taxon>
        <taxon>Betaproteobacteria</taxon>
        <taxon>Burkholderiales</taxon>
        <taxon>Burkholderiaceae</taxon>
        <taxon>Limnobacter</taxon>
    </lineage>
</organism>
<evidence type="ECO:0000313" key="3">
    <source>
        <dbReference type="Proteomes" id="UP001156664"/>
    </source>
</evidence>
<gene>
    <name evidence="2" type="ORF">GCM10007875_28010</name>
</gene>
<proteinExistence type="predicted"/>
<evidence type="ECO:0000313" key="2">
    <source>
        <dbReference type="EMBL" id="GLR27709.1"/>
    </source>
</evidence>